<dbReference type="AlphaFoldDB" id="A0A3P3YET0"/>
<evidence type="ECO:0000256" key="2">
    <source>
        <dbReference type="SAM" id="Phobius"/>
    </source>
</evidence>
<dbReference type="EMBL" id="OVEO01000010">
    <property type="protein sequence ID" value="SPQ98688.1"/>
    <property type="molecule type" value="Genomic_DNA"/>
</dbReference>
<name>A0A3P3YET0_PLABS</name>
<keyword evidence="3" id="KW-0732">Signal</keyword>
<feature type="region of interest" description="Disordered" evidence="1">
    <location>
        <begin position="250"/>
        <end position="371"/>
    </location>
</feature>
<feature type="chain" id="PRO_5017954509" description="Transmembrane protein" evidence="3">
    <location>
        <begin position="22"/>
        <end position="527"/>
    </location>
</feature>
<evidence type="ECO:0000256" key="1">
    <source>
        <dbReference type="SAM" id="MobiDB-lite"/>
    </source>
</evidence>
<feature type="compositionally biased region" description="Polar residues" evidence="1">
    <location>
        <begin position="293"/>
        <end position="309"/>
    </location>
</feature>
<feature type="signal peptide" evidence="3">
    <location>
        <begin position="1"/>
        <end position="21"/>
    </location>
</feature>
<evidence type="ECO:0000313" key="4">
    <source>
        <dbReference type="EMBL" id="SPQ98688.1"/>
    </source>
</evidence>
<feature type="compositionally biased region" description="Polar residues" evidence="1">
    <location>
        <begin position="329"/>
        <end position="346"/>
    </location>
</feature>
<sequence length="527" mass="56991">MPQRRLCFLLGLAVGLYGGLATNVISDRVQLSRLLNHNLTVADVEALSDLDELTIDATGVDMSSCERLIPTLLVCWGGHRLRIRQPDRSSKCHWEFIISVAERYYVAKGAAEKKRQNARRQSDGAVVVKHAGSDDQEQGLIGLSWEWFIGSTVRPVLSTVTTGLVKRCSALDEAVKWGKSTASAISIQLSTAGVRPLPWKDADVIIEGNFDEHPSDCAFCQHPSDCAFYCAFCQRTAEWKPHSAISRPIQFQPYGRKGDGKGSSSLPDRQAGLVNAPGIQARNMRPGHEYINTRGTPNSASCQEGNLASVSGPLPVQNDGTLPAYTPPSHFNSQKPEPTYRSSASGKQVPPSKTSPPLKVETPASMSPSKRNASTLWRVGVASTVLGVGVAARRWYGSRQSSRNPHGRPGGVPGTLLHRREVIGGAGAALSGAIYLALRYQRVRGRTSTDLDRLVTPTPVESKKTSYPSLLMAIVASVFATVIAVGIVIACAVSRRRRLQAANRLHDASDDYALFAKKLTVNSGTQF</sequence>
<protein>
    <recommendedName>
        <fullName evidence="6">Transmembrane protein</fullName>
    </recommendedName>
</protein>
<keyword evidence="2" id="KW-0812">Transmembrane</keyword>
<keyword evidence="2" id="KW-0472">Membrane</keyword>
<keyword evidence="4" id="KW-0496">Mitochondrion</keyword>
<keyword evidence="2" id="KW-1133">Transmembrane helix</keyword>
<gene>
    <name evidence="4" type="ORF">PLBR_LOCUS5903</name>
</gene>
<proteinExistence type="predicted"/>
<geneLocation type="mitochondrion" evidence="4"/>
<feature type="transmembrane region" description="Helical" evidence="2">
    <location>
        <begin position="470"/>
        <end position="494"/>
    </location>
</feature>
<evidence type="ECO:0000313" key="5">
    <source>
        <dbReference type="Proteomes" id="UP000290189"/>
    </source>
</evidence>
<evidence type="ECO:0000256" key="3">
    <source>
        <dbReference type="SAM" id="SignalP"/>
    </source>
</evidence>
<evidence type="ECO:0008006" key="6">
    <source>
        <dbReference type="Google" id="ProtNLM"/>
    </source>
</evidence>
<organism evidence="4 5">
    <name type="scientific">Plasmodiophora brassicae</name>
    <name type="common">Clubroot disease agent</name>
    <dbReference type="NCBI Taxonomy" id="37360"/>
    <lineage>
        <taxon>Eukaryota</taxon>
        <taxon>Sar</taxon>
        <taxon>Rhizaria</taxon>
        <taxon>Endomyxa</taxon>
        <taxon>Phytomyxea</taxon>
        <taxon>Plasmodiophorida</taxon>
        <taxon>Plasmodiophoridae</taxon>
        <taxon>Plasmodiophora</taxon>
    </lineage>
</organism>
<reference evidence="4 5" key="1">
    <citation type="submission" date="2018-03" db="EMBL/GenBank/DDBJ databases">
        <authorList>
            <person name="Fogelqvist J."/>
        </authorList>
    </citation>
    <scope>NUCLEOTIDE SEQUENCE [LARGE SCALE GENOMIC DNA]</scope>
</reference>
<dbReference type="Proteomes" id="UP000290189">
    <property type="component" value="Unassembled WGS sequence"/>
</dbReference>
<accession>A0A3P3YET0</accession>